<gene>
    <name evidence="2" type="ORF">A2682_03400</name>
</gene>
<dbReference type="Proteomes" id="UP000178690">
    <property type="component" value="Unassembled WGS sequence"/>
</dbReference>
<dbReference type="EMBL" id="MHST01000008">
    <property type="protein sequence ID" value="OHA49529.1"/>
    <property type="molecule type" value="Genomic_DNA"/>
</dbReference>
<evidence type="ECO:0000256" key="1">
    <source>
        <dbReference type="SAM" id="MobiDB-lite"/>
    </source>
</evidence>
<sequence>MDERKLHLEHFSQKEKREMEARDRPSEEFREGRVPFGFRHTFPGGEKFIARQSNKGQGMITLEKDGAAVLDFSALLPEGWKFVTPTYFQKHPEEESLADYFDNDWAASPDRKMVLCGEFKTPQDILGLLHEIGHAVNDTSEENDAWENLEEEKRNTRDSAYTVLLDEEIAKNRSKSERGAWAWAIRAMRRTQAETGADFRGLFSSPAGVKEYVHYYLANHRRGYERIIREDLDPSFYKELQTLFDRWQYAAPPERQD</sequence>
<comment type="caution">
    <text evidence="2">The sequence shown here is derived from an EMBL/GenBank/DDBJ whole genome shotgun (WGS) entry which is preliminary data.</text>
</comment>
<evidence type="ECO:0000313" key="2">
    <source>
        <dbReference type="EMBL" id="OHA49529.1"/>
    </source>
</evidence>
<accession>A0A1G2PP48</accession>
<dbReference type="AlphaFoldDB" id="A0A1G2PP48"/>
<protein>
    <submittedName>
        <fullName evidence="2">Uncharacterized protein</fullName>
    </submittedName>
</protein>
<organism evidence="2 3">
    <name type="scientific">Terrybacteria sp. (strain RIFCSPHIGHO2_01_FULL_58_15)</name>
    <dbReference type="NCBI Taxonomy" id="1802363"/>
    <lineage>
        <taxon>Bacteria</taxon>
        <taxon>Candidatus Terryibacteriota</taxon>
    </lineage>
</organism>
<reference evidence="2 3" key="1">
    <citation type="journal article" date="2016" name="Nat. Commun.">
        <title>Thousands of microbial genomes shed light on interconnected biogeochemical processes in an aquifer system.</title>
        <authorList>
            <person name="Anantharaman K."/>
            <person name="Brown C.T."/>
            <person name="Hug L.A."/>
            <person name="Sharon I."/>
            <person name="Castelle C.J."/>
            <person name="Probst A.J."/>
            <person name="Thomas B.C."/>
            <person name="Singh A."/>
            <person name="Wilkins M.J."/>
            <person name="Karaoz U."/>
            <person name="Brodie E.L."/>
            <person name="Williams K.H."/>
            <person name="Hubbard S.S."/>
            <person name="Banfield J.F."/>
        </authorList>
    </citation>
    <scope>NUCLEOTIDE SEQUENCE [LARGE SCALE GENOMIC DNA]</scope>
    <source>
        <strain evidence="3">RIFCSPHIGHO2_01_FULL_58_15</strain>
    </source>
</reference>
<feature type="region of interest" description="Disordered" evidence="1">
    <location>
        <begin position="1"/>
        <end position="28"/>
    </location>
</feature>
<dbReference type="STRING" id="1802363.A2682_03400"/>
<evidence type="ECO:0000313" key="3">
    <source>
        <dbReference type="Proteomes" id="UP000178690"/>
    </source>
</evidence>
<name>A0A1G2PP48_TERXR</name>
<proteinExistence type="predicted"/>